<name>A0A7R8ZMJ7_9CRUS</name>
<sequence length="268" mass="31231">MLSSAAAMFLRSCCLSVLSLCLLFFSPSQAGPQSNDVAPSSEEEVAAFHYPPNVRSEYELEVCSSQFSACNIVHRRYWLPLLVERLCQCPDRTPCPYAWTEDTENPFVIWLNNHSQFRFCSSSPMQTLTQCNSTEVAAQIITRTIQKEEKWIDGPTVKKEVRKSTQFNCFCPKLRHWSFFSERNFQKDDNMEQIHHLDFTCVPLDRCRTGQFCGNIRRDLYSTYYHCTCPPDHYCITRRMRIHQVQEMHFNGTAFKGFCHWRSTAQGN</sequence>
<organism evidence="1">
    <name type="scientific">Cyprideis torosa</name>
    <dbReference type="NCBI Taxonomy" id="163714"/>
    <lineage>
        <taxon>Eukaryota</taxon>
        <taxon>Metazoa</taxon>
        <taxon>Ecdysozoa</taxon>
        <taxon>Arthropoda</taxon>
        <taxon>Crustacea</taxon>
        <taxon>Oligostraca</taxon>
        <taxon>Ostracoda</taxon>
        <taxon>Podocopa</taxon>
        <taxon>Podocopida</taxon>
        <taxon>Cytherocopina</taxon>
        <taxon>Cytheroidea</taxon>
        <taxon>Cytherideidae</taxon>
        <taxon>Cyprideis</taxon>
    </lineage>
</organism>
<protein>
    <submittedName>
        <fullName evidence="1">Uncharacterized protein</fullName>
    </submittedName>
</protein>
<gene>
    <name evidence="1" type="ORF">CTOB1V02_LOCUS7378</name>
</gene>
<dbReference type="AlphaFoldDB" id="A0A7R8ZMJ7"/>
<accession>A0A7R8ZMJ7</accession>
<proteinExistence type="predicted"/>
<evidence type="ECO:0000313" key="1">
    <source>
        <dbReference type="EMBL" id="CAD7229510.1"/>
    </source>
</evidence>
<dbReference type="EMBL" id="OB662110">
    <property type="protein sequence ID" value="CAD7229510.1"/>
    <property type="molecule type" value="Genomic_DNA"/>
</dbReference>
<dbReference type="Gene3D" id="2.20.20.160">
    <property type="match status" value="1"/>
</dbReference>
<dbReference type="OrthoDB" id="121932at2759"/>
<reference evidence="1" key="1">
    <citation type="submission" date="2020-11" db="EMBL/GenBank/DDBJ databases">
        <authorList>
            <person name="Tran Van P."/>
        </authorList>
    </citation>
    <scope>NUCLEOTIDE SEQUENCE</scope>
</reference>